<feature type="domain" description="Abnormal spindle-like microcephaly-associated protein ASH" evidence="3">
    <location>
        <begin position="148"/>
        <end position="235"/>
    </location>
</feature>
<evidence type="ECO:0000259" key="3">
    <source>
        <dbReference type="Pfam" id="PF15780"/>
    </source>
</evidence>
<reference evidence="4" key="1">
    <citation type="submission" date="2018-05" db="EMBL/GenBank/DDBJ databases">
        <authorList>
            <person name="Lanie J.A."/>
            <person name="Ng W.-L."/>
            <person name="Kazmierczak K.M."/>
            <person name="Andrzejewski T.M."/>
            <person name="Davidsen T.M."/>
            <person name="Wayne K.J."/>
            <person name="Tettelin H."/>
            <person name="Glass J.I."/>
            <person name="Rusch D."/>
            <person name="Podicherti R."/>
            <person name="Tsui H.-C.T."/>
            <person name="Winkler M.E."/>
        </authorList>
    </citation>
    <scope>NUCLEOTIDE SEQUENCE</scope>
</reference>
<accession>A0A382ZDK1</accession>
<sequence>GNIDWTVSAGTGETDSEWLVYESNHFDNLGGHPDDPCWGNSLTFVFNTGSYGGEVQYYMTGPAGDTLFSCFGCHASNQQAAGTETLCLDEGVYTLWGRDAFGDTWNGGNYEVTDADGNVVASGTGPPSGSTEWHTYTLGVNVGVASGSQVNYDGMVLNDSETVEMMVVNTGFGAGATMTLDSVSISGDPFSVSATGLPDTIAAGASTSVSVTYNPTTEGDHEGYVILTHSGASSPDSVMVSGFGVDAYFYEGFDPHAG</sequence>
<dbReference type="InterPro" id="IPR013783">
    <property type="entry name" value="Ig-like_fold"/>
</dbReference>
<feature type="non-terminal residue" evidence="4">
    <location>
        <position position="258"/>
    </location>
</feature>
<feature type="non-terminal residue" evidence="4">
    <location>
        <position position="1"/>
    </location>
</feature>
<evidence type="ECO:0000313" key="4">
    <source>
        <dbReference type="EMBL" id="SVD93175.1"/>
    </source>
</evidence>
<evidence type="ECO:0000256" key="2">
    <source>
        <dbReference type="ARBA" id="ARBA00022490"/>
    </source>
</evidence>
<dbReference type="EMBL" id="UINC01182771">
    <property type="protein sequence ID" value="SVD93175.1"/>
    <property type="molecule type" value="Genomic_DNA"/>
</dbReference>
<dbReference type="AlphaFoldDB" id="A0A382ZDK1"/>
<organism evidence="4">
    <name type="scientific">marine metagenome</name>
    <dbReference type="NCBI Taxonomy" id="408172"/>
    <lineage>
        <taxon>unclassified sequences</taxon>
        <taxon>metagenomes</taxon>
        <taxon>ecological metagenomes</taxon>
    </lineage>
</organism>
<protein>
    <recommendedName>
        <fullName evidence="3">Abnormal spindle-like microcephaly-associated protein ASH domain-containing protein</fullName>
    </recommendedName>
</protein>
<dbReference type="Pfam" id="PF15780">
    <property type="entry name" value="ASH"/>
    <property type="match status" value="1"/>
</dbReference>
<dbReference type="Gene3D" id="2.60.40.10">
    <property type="entry name" value="Immunoglobulins"/>
    <property type="match status" value="1"/>
</dbReference>
<comment type="subcellular location">
    <subcellularLocation>
        <location evidence="1">Cytoplasm</location>
    </subcellularLocation>
</comment>
<gene>
    <name evidence="4" type="ORF">METZ01_LOCUS446029</name>
</gene>
<dbReference type="GO" id="GO:0005737">
    <property type="term" value="C:cytoplasm"/>
    <property type="evidence" value="ECO:0007669"/>
    <property type="project" value="UniProtKB-SubCell"/>
</dbReference>
<evidence type="ECO:0000256" key="1">
    <source>
        <dbReference type="ARBA" id="ARBA00004496"/>
    </source>
</evidence>
<keyword evidence="2" id="KW-0963">Cytoplasm</keyword>
<name>A0A382ZDK1_9ZZZZ</name>
<proteinExistence type="predicted"/>
<dbReference type="InterPro" id="IPR031549">
    <property type="entry name" value="ASH"/>
</dbReference>